<evidence type="ECO:0000313" key="2">
    <source>
        <dbReference type="Proteomes" id="UP001162501"/>
    </source>
</evidence>
<reference evidence="1" key="1">
    <citation type="submission" date="2023-05" db="EMBL/GenBank/DDBJ databases">
        <authorList>
            <consortium name="ELIXIR-Norway"/>
        </authorList>
    </citation>
    <scope>NUCLEOTIDE SEQUENCE</scope>
</reference>
<evidence type="ECO:0000313" key="1">
    <source>
        <dbReference type="EMBL" id="CAM9364332.1"/>
    </source>
</evidence>
<organism evidence="1 2">
    <name type="scientific">Rangifer tarandus platyrhynchus</name>
    <name type="common">Svalbard reindeer</name>
    <dbReference type="NCBI Taxonomy" id="3082113"/>
    <lineage>
        <taxon>Eukaryota</taxon>
        <taxon>Metazoa</taxon>
        <taxon>Chordata</taxon>
        <taxon>Craniata</taxon>
        <taxon>Vertebrata</taxon>
        <taxon>Euteleostomi</taxon>
        <taxon>Mammalia</taxon>
        <taxon>Eutheria</taxon>
        <taxon>Laurasiatheria</taxon>
        <taxon>Artiodactyla</taxon>
        <taxon>Ruminantia</taxon>
        <taxon>Pecora</taxon>
        <taxon>Cervidae</taxon>
        <taxon>Odocoileinae</taxon>
        <taxon>Rangifer</taxon>
    </lineage>
</organism>
<name>A0AC59Y437_RANTA</name>
<protein>
    <submittedName>
        <fullName evidence="1">Uncharacterized protein</fullName>
    </submittedName>
</protein>
<reference evidence="1" key="2">
    <citation type="submission" date="2025-03" db="EMBL/GenBank/DDBJ databases">
        <authorList>
            <consortium name="ELIXIR-Norway"/>
            <consortium name="Elixir Norway"/>
        </authorList>
    </citation>
    <scope>NUCLEOTIDE SEQUENCE</scope>
</reference>
<dbReference type="Proteomes" id="UP001162501">
    <property type="component" value="Chromosome 1"/>
</dbReference>
<dbReference type="EMBL" id="OX596085">
    <property type="protein sequence ID" value="CAM9364332.1"/>
    <property type="molecule type" value="Genomic_DNA"/>
</dbReference>
<accession>A0AC59Y437</accession>
<sequence length="127" mass="14143">MAKCTIELWPGTVQPMGCSVLLLLCPLALALYTACSRHPPRPLLLFSCSVMFDFVTLWTAASQASLSITVSWSLLKLRSTESIVQSNHLILCRPLLLLPSIFPSIVVFSNESALCIRWPKYWSFGQV</sequence>
<gene>
    <name evidence="1" type="ORF">MRATA1EN22A_LOCUS1528</name>
</gene>
<proteinExistence type="predicted"/>